<keyword evidence="2" id="KW-1185">Reference proteome</keyword>
<proteinExistence type="predicted"/>
<sequence length="175" mass="21522">MHMRNWAMKKSKRQLLLMIKYSKTHLNFQLDLIFKWKQEQNQNERLLCYELLLQINQERGSQMKRKKSYLFFQHILMLHQSLLLQLDMKGFLIHQLNEVKTKKKDYKQGQYKLYQLKATNSKSGSISIKKQLFYLIDYFKENSQKDEKKKEQARLYFQRKSRKTQFQIFKIKNSI</sequence>
<dbReference type="AlphaFoldDB" id="A0A8S1RG53"/>
<evidence type="ECO:0000313" key="2">
    <source>
        <dbReference type="Proteomes" id="UP000692954"/>
    </source>
</evidence>
<gene>
    <name evidence="1" type="ORF">PSON_ATCC_30995.1.T1610121</name>
</gene>
<reference evidence="1" key="1">
    <citation type="submission" date="2021-01" db="EMBL/GenBank/DDBJ databases">
        <authorList>
            <consortium name="Genoscope - CEA"/>
            <person name="William W."/>
        </authorList>
    </citation>
    <scope>NUCLEOTIDE SEQUENCE</scope>
</reference>
<protein>
    <submittedName>
        <fullName evidence="1">Uncharacterized protein</fullName>
    </submittedName>
</protein>
<evidence type="ECO:0000313" key="1">
    <source>
        <dbReference type="EMBL" id="CAD8125735.1"/>
    </source>
</evidence>
<organism evidence="1 2">
    <name type="scientific">Paramecium sonneborni</name>
    <dbReference type="NCBI Taxonomy" id="65129"/>
    <lineage>
        <taxon>Eukaryota</taxon>
        <taxon>Sar</taxon>
        <taxon>Alveolata</taxon>
        <taxon>Ciliophora</taxon>
        <taxon>Intramacronucleata</taxon>
        <taxon>Oligohymenophorea</taxon>
        <taxon>Peniculida</taxon>
        <taxon>Parameciidae</taxon>
        <taxon>Paramecium</taxon>
    </lineage>
</organism>
<comment type="caution">
    <text evidence="1">The sequence shown here is derived from an EMBL/GenBank/DDBJ whole genome shotgun (WGS) entry which is preliminary data.</text>
</comment>
<dbReference type="EMBL" id="CAJJDN010000161">
    <property type="protein sequence ID" value="CAD8125735.1"/>
    <property type="molecule type" value="Genomic_DNA"/>
</dbReference>
<dbReference type="Proteomes" id="UP000692954">
    <property type="component" value="Unassembled WGS sequence"/>
</dbReference>
<accession>A0A8S1RG53</accession>
<name>A0A8S1RG53_9CILI</name>